<feature type="compositionally biased region" description="Polar residues" evidence="3">
    <location>
        <begin position="468"/>
        <end position="478"/>
    </location>
</feature>
<dbReference type="InterPro" id="IPR002017">
    <property type="entry name" value="Spectrin_repeat"/>
</dbReference>
<dbReference type="WBParaSite" id="maker-uti_cns_0016008-snap-gene-0.2-mRNA-1">
    <property type="protein sequence ID" value="maker-uti_cns_0016008-snap-gene-0.2-mRNA-1"/>
    <property type="gene ID" value="maker-uti_cns_0016008-snap-gene-0.2"/>
</dbReference>
<keyword evidence="2" id="KW-0175">Coiled coil</keyword>
<dbReference type="AlphaFoldDB" id="A0A1I8ISN8"/>
<dbReference type="Gene3D" id="1.20.58.60">
    <property type="match status" value="3"/>
</dbReference>
<feature type="region of interest" description="Disordered" evidence="3">
    <location>
        <begin position="790"/>
        <end position="811"/>
    </location>
</feature>
<feature type="compositionally biased region" description="Acidic residues" evidence="3">
    <location>
        <begin position="18"/>
        <end position="34"/>
    </location>
</feature>
<feature type="region of interest" description="Disordered" evidence="3">
    <location>
        <begin position="702"/>
        <end position="734"/>
    </location>
</feature>
<dbReference type="SMART" id="SM00150">
    <property type="entry name" value="SPEC"/>
    <property type="match status" value="2"/>
</dbReference>
<protein>
    <submittedName>
        <fullName evidence="5">SH3 domain-containing protein</fullName>
    </submittedName>
</protein>
<reference evidence="5" key="1">
    <citation type="submission" date="2016-11" db="UniProtKB">
        <authorList>
            <consortium name="WormBaseParasite"/>
        </authorList>
    </citation>
    <scope>IDENTIFICATION</scope>
</reference>
<dbReference type="Proteomes" id="UP000095280">
    <property type="component" value="Unplaced"/>
</dbReference>
<evidence type="ECO:0000313" key="4">
    <source>
        <dbReference type="Proteomes" id="UP000095280"/>
    </source>
</evidence>
<feature type="coiled-coil region" evidence="2">
    <location>
        <begin position="614"/>
        <end position="652"/>
    </location>
</feature>
<evidence type="ECO:0000313" key="5">
    <source>
        <dbReference type="WBParaSite" id="maker-uti_cns_0016008-snap-gene-0.2-mRNA-1"/>
    </source>
</evidence>
<dbReference type="SUPFAM" id="SSF46966">
    <property type="entry name" value="Spectrin repeat"/>
    <property type="match status" value="3"/>
</dbReference>
<feature type="region of interest" description="Disordered" evidence="3">
    <location>
        <begin position="886"/>
        <end position="907"/>
    </location>
</feature>
<accession>A0A1I8ISN8</accession>
<name>A0A1I8ISN8_9PLAT</name>
<feature type="compositionally biased region" description="Polar residues" evidence="3">
    <location>
        <begin position="317"/>
        <end position="331"/>
    </location>
</feature>
<evidence type="ECO:0000256" key="2">
    <source>
        <dbReference type="SAM" id="Coils"/>
    </source>
</evidence>
<feature type="compositionally biased region" description="Basic and acidic residues" evidence="3">
    <location>
        <begin position="790"/>
        <end position="810"/>
    </location>
</feature>
<organism evidence="4 5">
    <name type="scientific">Macrostomum lignano</name>
    <dbReference type="NCBI Taxonomy" id="282301"/>
    <lineage>
        <taxon>Eukaryota</taxon>
        <taxon>Metazoa</taxon>
        <taxon>Spiralia</taxon>
        <taxon>Lophotrochozoa</taxon>
        <taxon>Platyhelminthes</taxon>
        <taxon>Rhabditophora</taxon>
        <taxon>Macrostomorpha</taxon>
        <taxon>Macrostomida</taxon>
        <taxon>Macrostomidae</taxon>
        <taxon>Macrostomum</taxon>
    </lineage>
</organism>
<sequence length="947" mass="104649">TRTPEFQETTDDVHSSLGDEEEDDDFNEGEEQSAEDSAVADGDEDPLIAVEEPYEELVTEIKMQEAEEPRRIQRWWDPKKRDLSAGKGDIFELLQKTNKDWYSVTVGGARTRTVFKRASELEDGAVGVRRPTFRRSAGDLHRRSRRRLSRWRRRGQRRGRCLPESERTAIRHRMEKLDATFADLQALATARERSLAQAVRQFRFFELAEAFNDWLAGKEAALAADEPPYLVLANGSAAVRKRCEQHFQEMAANKGRLDELDGLAKELLADAAAAAKEAAAVAGSAELTAETGLAGGKEGGQSGESGQVAVEGFARESATNQNDDPTASSALPSAPRRRKEQLEERRDLLAERREPGQNLASNAAQLAHHRHLCHELDALKARAAELDYEGRAVKEVHPSESAFIDARLEKLADLAELVSEMAGGRERELCERREKLLLEAEAAKALKRLEEASLAGPLSPARSGTAGFAQQHQQQRRLTSVDEPATGDDEEQQLDQLLASTEALEQSLDAQLAAAGAPRDPQLLALRQRLRAKRGALTDEVQRRRRERQIEATARRFLRDADRAAAGLAAWQRRLAGLRSTQEVDAAASAGLEPLSQRVADLTARWESAQSPRTELAQEDRQKVESRLATANEALASARAATERRRRELRDAAELADFDVAADELAEWLAEKRPSVEDRSHRKAGGDIDRRRMRHRAFEAEMAGAGASAGEAAKDTHAPQSSAAQQLQAKGHPDAQEALNRLEEVESLWSSIETAAAEKGTELDEAQKERQLMERLEAVVEQTDRLAKEAARAPVVEDERSARAQQERQESWPQLAKELAGRGHYNSEAILAAVGKQEAACDSLAPQLAERRHQLDKAEADRQLAASLDRELLWADERLMSAAAVANSANTAPPKTPEAERLLQQSQAGLQTELATRRAAWRKLLQQAEAAGAAATEARKRSSWSKR</sequence>
<keyword evidence="4" id="KW-1185">Reference proteome</keyword>
<feature type="region of interest" description="Disordered" evidence="3">
    <location>
        <begin position="456"/>
        <end position="490"/>
    </location>
</feature>
<evidence type="ECO:0000256" key="3">
    <source>
        <dbReference type="SAM" id="MobiDB-lite"/>
    </source>
</evidence>
<feature type="region of interest" description="Disordered" evidence="3">
    <location>
        <begin position="316"/>
        <end position="342"/>
    </location>
</feature>
<feature type="compositionally biased region" description="Low complexity" evidence="3">
    <location>
        <begin position="702"/>
        <end position="711"/>
    </location>
</feature>
<keyword evidence="1" id="KW-0677">Repeat</keyword>
<evidence type="ECO:0000256" key="1">
    <source>
        <dbReference type="ARBA" id="ARBA00022737"/>
    </source>
</evidence>
<feature type="region of interest" description="Disordered" evidence="3">
    <location>
        <begin position="1"/>
        <end position="46"/>
    </location>
</feature>
<proteinExistence type="predicted"/>
<dbReference type="PANTHER" id="PTHR11915">
    <property type="entry name" value="SPECTRIN/FILAMIN RELATED CYTOSKELETAL PROTEIN"/>
    <property type="match status" value="1"/>
</dbReference>
<dbReference type="Pfam" id="PF00435">
    <property type="entry name" value="Spectrin"/>
    <property type="match status" value="2"/>
</dbReference>
<dbReference type="InterPro" id="IPR018159">
    <property type="entry name" value="Spectrin/alpha-actinin"/>
</dbReference>
<feature type="compositionally biased region" description="Low complexity" evidence="3">
    <location>
        <begin position="718"/>
        <end position="729"/>
    </location>
</feature>